<comment type="caution">
    <text evidence="1">The sequence shown here is derived from an EMBL/GenBank/DDBJ whole genome shotgun (WGS) entry which is preliminary data.</text>
</comment>
<dbReference type="Proteomes" id="UP000789920">
    <property type="component" value="Unassembled WGS sequence"/>
</dbReference>
<organism evidence="1 2">
    <name type="scientific">Racocetra persica</name>
    <dbReference type="NCBI Taxonomy" id="160502"/>
    <lineage>
        <taxon>Eukaryota</taxon>
        <taxon>Fungi</taxon>
        <taxon>Fungi incertae sedis</taxon>
        <taxon>Mucoromycota</taxon>
        <taxon>Glomeromycotina</taxon>
        <taxon>Glomeromycetes</taxon>
        <taxon>Diversisporales</taxon>
        <taxon>Gigasporaceae</taxon>
        <taxon>Racocetra</taxon>
    </lineage>
</organism>
<keyword evidence="2" id="KW-1185">Reference proteome</keyword>
<evidence type="ECO:0000313" key="1">
    <source>
        <dbReference type="EMBL" id="CAG8814510.1"/>
    </source>
</evidence>
<dbReference type="EMBL" id="CAJVQC010076218">
    <property type="protein sequence ID" value="CAG8814510.1"/>
    <property type="molecule type" value="Genomic_DNA"/>
</dbReference>
<gene>
    <name evidence="1" type="ORF">RPERSI_LOCUS24004</name>
</gene>
<protein>
    <submittedName>
        <fullName evidence="1">156_t:CDS:1</fullName>
    </submittedName>
</protein>
<feature type="non-terminal residue" evidence="1">
    <location>
        <position position="1"/>
    </location>
</feature>
<evidence type="ECO:0000313" key="2">
    <source>
        <dbReference type="Proteomes" id="UP000789920"/>
    </source>
</evidence>
<feature type="non-terminal residue" evidence="1">
    <location>
        <position position="65"/>
    </location>
</feature>
<proteinExistence type="predicted"/>
<name>A0ACA9RY54_9GLOM</name>
<reference evidence="1" key="1">
    <citation type="submission" date="2021-06" db="EMBL/GenBank/DDBJ databases">
        <authorList>
            <person name="Kallberg Y."/>
            <person name="Tangrot J."/>
            <person name="Rosling A."/>
        </authorList>
    </citation>
    <scope>NUCLEOTIDE SEQUENCE</scope>
    <source>
        <strain evidence="1">MA461A</strain>
    </source>
</reference>
<accession>A0ACA9RY54</accession>
<sequence length="65" mass="7520">VTPAFHLTQLLEKKIYSVKNPNLNVNLELTKDQHDQTNQLLIENINIFSENILEDGQSKELEQTD</sequence>